<protein>
    <submittedName>
        <fullName evidence="2">Uncharacterized protein</fullName>
    </submittedName>
</protein>
<sequence>MLTTSEPPDATSRKSAFHPVSPLAKTPPERHVCDRKRDSGYGSDFSPAYSGTPKRKFTFDESDDTSSLATEINVMNVNNKDSFDDVFFDHFDVIPEGEESDDTDKEVEELLSDSPDCRVLSNPIAIVRPPPPAPTPESDESSNSSAASVDCLIASPFYHTQWTKRDRVVCRNPFRPIVSRSVGTQTPSPHCQLIQDVLTSERIAASVPLTNRGHPVLRLRMGSDCERRSPLPDVVPSTALRDRSASLPDVGSLRRREHEKQVGRELRRISDDFHTLHSRRRERGLSMSFPLRAVDLQAYWTSLRRYVSNSPLFRGASPDQR</sequence>
<dbReference type="EMBL" id="CP111022">
    <property type="protein sequence ID" value="WAR20208.1"/>
    <property type="molecule type" value="Genomic_DNA"/>
</dbReference>
<feature type="compositionally biased region" description="Basic and acidic residues" evidence="1">
    <location>
        <begin position="27"/>
        <end position="39"/>
    </location>
</feature>
<feature type="region of interest" description="Disordered" evidence="1">
    <location>
        <begin position="1"/>
        <end position="65"/>
    </location>
</feature>
<reference evidence="2" key="1">
    <citation type="submission" date="2022-11" db="EMBL/GenBank/DDBJ databases">
        <title>Centuries of genome instability and evolution in soft-shell clam transmissible cancer (bioRxiv).</title>
        <authorList>
            <person name="Hart S.F.M."/>
            <person name="Yonemitsu M.A."/>
            <person name="Giersch R.M."/>
            <person name="Beal B.F."/>
            <person name="Arriagada G."/>
            <person name="Davis B.W."/>
            <person name="Ostrander E.A."/>
            <person name="Goff S.P."/>
            <person name="Metzger M.J."/>
        </authorList>
    </citation>
    <scope>NUCLEOTIDE SEQUENCE</scope>
    <source>
        <strain evidence="2">MELC-2E11</strain>
        <tissue evidence="2">Siphon/mantle</tissue>
    </source>
</reference>
<feature type="region of interest" description="Disordered" evidence="1">
    <location>
        <begin position="122"/>
        <end position="146"/>
    </location>
</feature>
<proteinExistence type="predicted"/>
<evidence type="ECO:0000313" key="2">
    <source>
        <dbReference type="EMBL" id="WAR20208.1"/>
    </source>
</evidence>
<evidence type="ECO:0000256" key="1">
    <source>
        <dbReference type="SAM" id="MobiDB-lite"/>
    </source>
</evidence>
<keyword evidence="3" id="KW-1185">Reference proteome</keyword>
<gene>
    <name evidence="2" type="ORF">MAR_002046</name>
</gene>
<name>A0ABY7FDH7_MYAAR</name>
<evidence type="ECO:0000313" key="3">
    <source>
        <dbReference type="Proteomes" id="UP001164746"/>
    </source>
</evidence>
<dbReference type="Proteomes" id="UP001164746">
    <property type="component" value="Chromosome 11"/>
</dbReference>
<organism evidence="2 3">
    <name type="scientific">Mya arenaria</name>
    <name type="common">Soft-shell clam</name>
    <dbReference type="NCBI Taxonomy" id="6604"/>
    <lineage>
        <taxon>Eukaryota</taxon>
        <taxon>Metazoa</taxon>
        <taxon>Spiralia</taxon>
        <taxon>Lophotrochozoa</taxon>
        <taxon>Mollusca</taxon>
        <taxon>Bivalvia</taxon>
        <taxon>Autobranchia</taxon>
        <taxon>Heteroconchia</taxon>
        <taxon>Euheterodonta</taxon>
        <taxon>Imparidentia</taxon>
        <taxon>Neoheterodontei</taxon>
        <taxon>Myida</taxon>
        <taxon>Myoidea</taxon>
        <taxon>Myidae</taxon>
        <taxon>Mya</taxon>
    </lineage>
</organism>
<accession>A0ABY7FDH7</accession>